<reference evidence="9" key="3">
    <citation type="submission" date="2025-09" db="UniProtKB">
        <authorList>
            <consortium name="Ensembl"/>
        </authorList>
    </citation>
    <scope>IDENTIFICATION</scope>
</reference>
<dbReference type="Gene3D" id="3.90.228.10">
    <property type="match status" value="1"/>
</dbReference>
<dbReference type="Pfam" id="PF00644">
    <property type="entry name" value="PARP"/>
    <property type="match status" value="1"/>
</dbReference>
<keyword evidence="10" id="KW-1185">Reference proteome</keyword>
<dbReference type="InterPro" id="IPR000571">
    <property type="entry name" value="Znf_CCCH"/>
</dbReference>
<comment type="subcellular location">
    <subcellularLocation>
        <location evidence="1">Nucleus</location>
    </subcellularLocation>
</comment>
<protein>
    <submittedName>
        <fullName evidence="9">Uncharacterized protein</fullName>
    </submittedName>
</protein>
<dbReference type="Gene3D" id="3.30.720.50">
    <property type="match status" value="1"/>
</dbReference>
<evidence type="ECO:0000256" key="3">
    <source>
        <dbReference type="ARBA" id="ARBA00024347"/>
    </source>
</evidence>
<feature type="domain" description="C3H1-type" evidence="6">
    <location>
        <begin position="236"/>
        <end position="262"/>
    </location>
</feature>
<evidence type="ECO:0000313" key="9">
    <source>
        <dbReference type="Ensembl" id="ENSOABP00000061741.1"/>
    </source>
</evidence>
<feature type="zinc finger region" description="C3H1-type" evidence="4">
    <location>
        <begin position="236"/>
        <end position="262"/>
    </location>
</feature>
<keyword evidence="4" id="KW-0479">Metal-binding</keyword>
<reference evidence="9" key="2">
    <citation type="submission" date="2025-08" db="UniProtKB">
        <authorList>
            <consortium name="Ensembl"/>
        </authorList>
    </citation>
    <scope>IDENTIFICATION</scope>
</reference>
<dbReference type="Pfam" id="PF02825">
    <property type="entry name" value="WWE"/>
    <property type="match status" value="1"/>
</dbReference>
<dbReference type="PANTHER" id="PTHR45740:SF6">
    <property type="entry name" value="PROTEIN MONO-ADP-RIBOSYLTRANSFERASE PARP12"/>
    <property type="match status" value="1"/>
</dbReference>
<evidence type="ECO:0000256" key="4">
    <source>
        <dbReference type="PROSITE-ProRule" id="PRU00723"/>
    </source>
</evidence>
<accession>A0AAZ1X1B1</accession>
<dbReference type="InterPro" id="IPR012317">
    <property type="entry name" value="Poly(ADP-ribose)pol_cat_dom"/>
</dbReference>
<feature type="region of interest" description="Disordered" evidence="5">
    <location>
        <begin position="192"/>
        <end position="226"/>
    </location>
</feature>
<dbReference type="PROSITE" id="PS51059">
    <property type="entry name" value="PARP_CATALYTIC"/>
    <property type="match status" value="1"/>
</dbReference>
<feature type="domain" description="PARP catalytic" evidence="8">
    <location>
        <begin position="453"/>
        <end position="660"/>
    </location>
</feature>
<dbReference type="GeneID" id="116318578"/>
<evidence type="ECO:0000259" key="7">
    <source>
        <dbReference type="PROSITE" id="PS50918"/>
    </source>
</evidence>
<evidence type="ECO:0000256" key="1">
    <source>
        <dbReference type="ARBA" id="ARBA00004123"/>
    </source>
</evidence>
<dbReference type="GO" id="GO:1990404">
    <property type="term" value="F:NAD+-protein mono-ADP-ribosyltransferase activity"/>
    <property type="evidence" value="ECO:0007669"/>
    <property type="project" value="TreeGrafter"/>
</dbReference>
<dbReference type="InterPro" id="IPR037197">
    <property type="entry name" value="WWE_dom_sf"/>
</dbReference>
<evidence type="ECO:0000313" key="10">
    <source>
        <dbReference type="Proteomes" id="UP000472276"/>
    </source>
</evidence>
<keyword evidence="4" id="KW-0863">Zinc-finger</keyword>
<organism evidence="9 10">
    <name type="scientific">Oreochromis aureus</name>
    <name type="common">Israeli tilapia</name>
    <name type="synonym">Chromis aureus</name>
    <dbReference type="NCBI Taxonomy" id="47969"/>
    <lineage>
        <taxon>Eukaryota</taxon>
        <taxon>Metazoa</taxon>
        <taxon>Chordata</taxon>
        <taxon>Craniata</taxon>
        <taxon>Vertebrata</taxon>
        <taxon>Euteleostomi</taxon>
        <taxon>Actinopterygii</taxon>
        <taxon>Neopterygii</taxon>
        <taxon>Teleostei</taxon>
        <taxon>Neoteleostei</taxon>
        <taxon>Acanthomorphata</taxon>
        <taxon>Ovalentaria</taxon>
        <taxon>Cichlomorphae</taxon>
        <taxon>Cichliformes</taxon>
        <taxon>Cichlidae</taxon>
        <taxon>African cichlids</taxon>
        <taxon>Pseudocrenilabrinae</taxon>
        <taxon>Oreochromini</taxon>
        <taxon>Oreochromis</taxon>
    </lineage>
</organism>
<name>A0AAZ1X1B1_OREAU</name>
<dbReference type="RefSeq" id="XP_039456801.1">
    <property type="nucleotide sequence ID" value="XM_039600867.1"/>
</dbReference>
<dbReference type="GO" id="GO:0008270">
    <property type="term" value="F:zinc ion binding"/>
    <property type="evidence" value="ECO:0007669"/>
    <property type="project" value="UniProtKB-KW"/>
</dbReference>
<dbReference type="InterPro" id="IPR051712">
    <property type="entry name" value="ARTD-AVP"/>
</dbReference>
<gene>
    <name evidence="9" type="primary">LOC116318578</name>
</gene>
<feature type="compositionally biased region" description="Polar residues" evidence="5">
    <location>
        <begin position="192"/>
        <end position="223"/>
    </location>
</feature>
<evidence type="ECO:0000259" key="6">
    <source>
        <dbReference type="PROSITE" id="PS50103"/>
    </source>
</evidence>
<proteinExistence type="inferred from homology"/>
<keyword evidence="2" id="KW-0539">Nucleus</keyword>
<dbReference type="PROSITE" id="PS50918">
    <property type="entry name" value="WWE"/>
    <property type="match status" value="1"/>
</dbReference>
<evidence type="ECO:0000256" key="2">
    <source>
        <dbReference type="ARBA" id="ARBA00023242"/>
    </source>
</evidence>
<dbReference type="InterPro" id="IPR004170">
    <property type="entry name" value="WWE_dom"/>
</dbReference>
<dbReference type="Proteomes" id="UP000472276">
    <property type="component" value="Unassembled WGS sequence"/>
</dbReference>
<keyword evidence="4" id="KW-0862">Zinc</keyword>
<reference evidence="10" key="1">
    <citation type="submission" date="2020-03" db="EMBL/GenBank/DDBJ databases">
        <title>Evolution of repeat sequences and sex chromosomes of tilapia species revealed by chromosome-level genomes.</title>
        <authorList>
            <person name="Xu L."/>
            <person name="Tao W."/>
            <person name="Wang D."/>
            <person name="Zhou Q."/>
        </authorList>
    </citation>
    <scope>NUCLEOTIDE SEQUENCE [LARGE SCALE GENOMIC DNA]</scope>
    <source>
        <strain evidence="10">Israel</strain>
    </source>
</reference>
<sequence length="660" mass="73883">MGPKCAEKLSSTSLHHLHLRHWKSNMAGISCKRATKRKMSASAKAAEPVSRSSKVTFLSPSLLLLEIPADADTSLPVWEAMRAEQADITWTVKPYGLSINITPLTSKKGKHSAPSKSESTSSMVQTAGLSSSILQPQIRIQPITQQHVASQSSSCVLLTFPQNTQSVSHRPSPVPATSLIVSLPVIIAQAQHTSQPTAPANKGSISSTQTPSGTPTKQTTETPSKVPVSFHTKGCSTIQICDDFLLGLCSAGEKCKMHHTPYPFHWQLWCVPNHQWVDISPRSQVLLERMYCDVNKDAVCLKNGNGRYTLKFDSMELDDSSVYDGVRRLSNTNSKIKNPHFASQSKIYWWNISWQEYNTSLSATLLKKMSEEESECFFSVGSQKYKVDFTTMTQTNVATGFQRGVRCRPAYRSLDSMKPYLQTGVLPDSAEPHSNPPEANFSVDPLEEFSSWYPPVWCWASEQDYSLVDVPTGTLAYKRVQEFFNESMPETKVDIISIQQIQNLFHWDKYQRQKLHMQKQRGKATGSLERHLFHGTAKEASDEICTSNFDPRVAGVNGASHGHGTYFATAASLSHMFSAQFGPDEVCHMFLAKVLVGKVTVGRSHYRRPPKLTFKKKQHRLYDACVDSVNLPTMFVVFDSCQCYPYYLIKYKNLPKEIDI</sequence>
<dbReference type="SUPFAM" id="SSF56399">
    <property type="entry name" value="ADP-ribosylation"/>
    <property type="match status" value="1"/>
</dbReference>
<dbReference type="PROSITE" id="PS50103">
    <property type="entry name" value="ZF_C3H1"/>
    <property type="match status" value="1"/>
</dbReference>
<comment type="similarity">
    <text evidence="3">Belongs to the ARTD/PARP family.</text>
</comment>
<dbReference type="Ensembl" id="ENSOABT00000080568.1">
    <property type="protein sequence ID" value="ENSOABP00000061741.1"/>
    <property type="gene ID" value="ENSOABG00000015181.2"/>
</dbReference>
<feature type="domain" description="WWE" evidence="7">
    <location>
        <begin position="331"/>
        <end position="407"/>
    </location>
</feature>
<dbReference type="GO" id="GO:0003950">
    <property type="term" value="F:NAD+ poly-ADP-ribosyltransferase activity"/>
    <property type="evidence" value="ECO:0007669"/>
    <property type="project" value="InterPro"/>
</dbReference>
<dbReference type="CDD" id="cd01439">
    <property type="entry name" value="TCCD_inducible_PARP_like"/>
    <property type="match status" value="1"/>
</dbReference>
<dbReference type="SUPFAM" id="SSF117839">
    <property type="entry name" value="WWE domain"/>
    <property type="match status" value="1"/>
</dbReference>
<dbReference type="AlphaFoldDB" id="A0AAZ1X1B1"/>
<dbReference type="PANTHER" id="PTHR45740">
    <property type="entry name" value="POLY [ADP-RIBOSE] POLYMERASE"/>
    <property type="match status" value="1"/>
</dbReference>
<evidence type="ECO:0000259" key="8">
    <source>
        <dbReference type="PROSITE" id="PS51059"/>
    </source>
</evidence>
<dbReference type="GO" id="GO:0005634">
    <property type="term" value="C:nucleus"/>
    <property type="evidence" value="ECO:0007669"/>
    <property type="project" value="UniProtKB-SubCell"/>
</dbReference>
<evidence type="ECO:0000256" key="5">
    <source>
        <dbReference type="SAM" id="MobiDB-lite"/>
    </source>
</evidence>